<gene>
    <name evidence="2" type="ORF">PHYPADRAFT_104269</name>
</gene>
<dbReference type="GO" id="GO:0006352">
    <property type="term" value="P:DNA-templated transcription initiation"/>
    <property type="evidence" value="ECO:0007669"/>
    <property type="project" value="InterPro"/>
</dbReference>
<reference evidence="2" key="1">
    <citation type="journal article" date="2008" name="Science">
        <title>The Physcomitrella genome reveals evolutionary insights into the conquest of land by plants.</title>
        <authorList>
            <person name="Rensing S."/>
            <person name="Lang D."/>
            <person name="Zimmer A."/>
            <person name="Terry A."/>
            <person name="Salamov A."/>
            <person name="Shapiro H."/>
            <person name="Nishiyama T."/>
            <person name="Perroud P.-F."/>
            <person name="Lindquist E."/>
            <person name="Kamisugi Y."/>
            <person name="Tanahashi T."/>
            <person name="Sakakibara K."/>
            <person name="Fujita T."/>
            <person name="Oishi K."/>
            <person name="Shin-I T."/>
            <person name="Kuroki Y."/>
            <person name="Toyoda A."/>
            <person name="Suzuki Y."/>
            <person name="Hashimoto A."/>
            <person name="Yamaguchi K."/>
            <person name="Sugano A."/>
            <person name="Kohara Y."/>
            <person name="Fujiyama A."/>
            <person name="Anterola A."/>
            <person name="Aoki S."/>
            <person name="Ashton N."/>
            <person name="Barbazuk W.B."/>
            <person name="Barker E."/>
            <person name="Bennetzen J."/>
            <person name="Bezanilla M."/>
            <person name="Blankenship R."/>
            <person name="Cho S.H."/>
            <person name="Dutcher S."/>
            <person name="Estelle M."/>
            <person name="Fawcett J.A."/>
            <person name="Gundlach H."/>
            <person name="Hanada K."/>
            <person name="Heyl A."/>
            <person name="Hicks K.A."/>
            <person name="Hugh J."/>
            <person name="Lohr M."/>
            <person name="Mayer K."/>
            <person name="Melkozernov A."/>
            <person name="Murata T."/>
            <person name="Nelson D."/>
            <person name="Pils B."/>
            <person name="Prigge M."/>
            <person name="Reiss B."/>
            <person name="Renner T."/>
            <person name="Rombauts S."/>
            <person name="Rushton P."/>
            <person name="Sanderfoot A."/>
            <person name="Schween G."/>
            <person name="Shiu S.-H."/>
            <person name="Stueber K."/>
            <person name="Theodoulou F.L."/>
            <person name="Tu H."/>
            <person name="Van de Peer Y."/>
            <person name="Verrier P.J."/>
            <person name="Waters E."/>
            <person name="Wood A."/>
            <person name="Yang L."/>
            <person name="Cove D."/>
            <person name="Cuming A."/>
            <person name="Hasebe M."/>
            <person name="Lucas S."/>
            <person name="Mishler D.B."/>
            <person name="Reski R."/>
            <person name="Grigoriev I."/>
            <person name="Quatrano R.S."/>
            <person name="Boore J.L."/>
        </authorList>
    </citation>
    <scope>NUCLEOTIDE SEQUENCE [LARGE SCALE GENOMIC DNA]</scope>
</reference>
<dbReference type="InterPro" id="IPR013249">
    <property type="entry name" value="RNA_pol_sigma70_r4_t2"/>
</dbReference>
<feature type="non-terminal residue" evidence="2">
    <location>
        <position position="307"/>
    </location>
</feature>
<evidence type="ECO:0000313" key="2">
    <source>
        <dbReference type="EMBL" id="EDQ48124.1"/>
    </source>
</evidence>
<evidence type="ECO:0000259" key="1">
    <source>
        <dbReference type="Pfam" id="PF08281"/>
    </source>
</evidence>
<dbReference type="SUPFAM" id="SSF88659">
    <property type="entry name" value="Sigma3 and sigma4 domains of RNA polymerase sigma factors"/>
    <property type="match status" value="1"/>
</dbReference>
<dbReference type="Pfam" id="PF08281">
    <property type="entry name" value="Sigma70_r4_2"/>
    <property type="match status" value="1"/>
</dbReference>
<dbReference type="GO" id="GO:0016987">
    <property type="term" value="F:sigma factor activity"/>
    <property type="evidence" value="ECO:0007669"/>
    <property type="project" value="InterPro"/>
</dbReference>
<dbReference type="HOGENOM" id="CLU_1954380_0_0_1"/>
<protein>
    <submittedName>
        <fullName evidence="2">Predicted protein</fullName>
    </submittedName>
</protein>
<dbReference type="EMBL" id="DS546869">
    <property type="protein sequence ID" value="EDQ48124.1"/>
    <property type="molecule type" value="Genomic_DNA"/>
</dbReference>
<dbReference type="GO" id="GO:0003677">
    <property type="term" value="F:DNA binding"/>
    <property type="evidence" value="ECO:0007669"/>
    <property type="project" value="InterPro"/>
</dbReference>
<dbReference type="AlphaFoldDB" id="A9U879"/>
<dbReference type="InterPro" id="IPR029068">
    <property type="entry name" value="Glyas_Bleomycin-R_OHBP_Dase"/>
</dbReference>
<dbReference type="SUPFAM" id="SSF54593">
    <property type="entry name" value="Glyoxalase/Bleomycin resistance protein/Dihydroxybiphenyl dioxygenase"/>
    <property type="match status" value="2"/>
</dbReference>
<sequence>MSVEQFESAYGSETEPFAENLITRDLLEELMYRLKPKAFVMVLLCDVFGLTAKEAGNCINMAEGAVQVALSRARKRLRLLALHTPEGIWSDACAPRSRPGDPKSAARLLEAVAAAFIRHDPHMIYEAYLRVYENGCRIADIRTRDGRFYFTFQDPDGNVFMAASSLYTREGMNHIERRVILPVPDAKAASEWYINEFEFRIGRRGSKEIDLRIQDGETLLTLTEHSGNQRYQPLIHLDASGHVPCFNFYCHWDDLHIGWLRSRDISVTSTMQTAYMNVCEMIDPYGNVTGICHEKSNSLFYTPAPGP</sequence>
<accession>A9U879</accession>
<dbReference type="InterPro" id="IPR036388">
    <property type="entry name" value="WH-like_DNA-bd_sf"/>
</dbReference>
<organism>
    <name type="scientific">Physcomitrium patens</name>
    <name type="common">Spreading-leaved earth moss</name>
    <name type="synonym">Physcomitrella patens</name>
    <dbReference type="NCBI Taxonomy" id="3218"/>
    <lineage>
        <taxon>Eukaryota</taxon>
        <taxon>Viridiplantae</taxon>
        <taxon>Streptophyta</taxon>
        <taxon>Embryophyta</taxon>
        <taxon>Bryophyta</taxon>
        <taxon>Bryophytina</taxon>
        <taxon>Bryopsida</taxon>
        <taxon>Funariidae</taxon>
        <taxon>Funariales</taxon>
        <taxon>Funariaceae</taxon>
        <taxon>Physcomitrium</taxon>
    </lineage>
</organism>
<feature type="domain" description="RNA polymerase sigma factor 70 region 4 type 2" evidence="1">
    <location>
        <begin position="25"/>
        <end position="77"/>
    </location>
</feature>
<name>A9U879_PHYPA</name>
<dbReference type="InterPro" id="IPR013324">
    <property type="entry name" value="RNA_pol_sigma_r3/r4-like"/>
</dbReference>
<proteinExistence type="predicted"/>
<dbReference type="Gene3D" id="1.10.10.10">
    <property type="entry name" value="Winged helix-like DNA-binding domain superfamily/Winged helix DNA-binding domain"/>
    <property type="match status" value="1"/>
</dbReference>